<dbReference type="Pfam" id="PF13412">
    <property type="entry name" value="HTH_24"/>
    <property type="match status" value="1"/>
</dbReference>
<dbReference type="InterPro" id="IPR036388">
    <property type="entry name" value="WH-like_DNA-bd_sf"/>
</dbReference>
<comment type="caution">
    <text evidence="4">The sequence shown here is derived from an EMBL/GenBank/DDBJ whole genome shotgun (WGS) entry which is preliminary data.</text>
</comment>
<sequence>MDDLGAQEQAVLQLITANPFLGQQEIATSLGLARSTVAAHIAALVNKGYVLGRGYVLPASQRMVCLGGAVFDRKYHAKRPLIFETSNPVNSHRSFGGVARNVAENLARLGVDLGFVSIVGDDETGRALTRHLADLGADVSQVITTSERPTAEYAAILGVENELVLGIADMDVFDLFSSAHLDRIWPHLASAAWVFMDCNMPAATICTLLERKAGARFKLAVDTVSTPKAARLPKDLSGIDLLFTNYDEANTLLGLTDDARLQPRDAAEALQSAGVGEVIVTMGAQGYAVATSAGVEMMQPVPAQPVDVTGAGDAMIAGTLYRVLAGDPLPLAARTGALLASLTTESEASVRPDLSARFLEAGMHRVSA</sequence>
<evidence type="ECO:0000313" key="4">
    <source>
        <dbReference type="EMBL" id="GHD16979.1"/>
    </source>
</evidence>
<reference evidence="4" key="2">
    <citation type="submission" date="2020-09" db="EMBL/GenBank/DDBJ databases">
        <authorList>
            <person name="Sun Q."/>
            <person name="Kim S."/>
        </authorList>
    </citation>
    <scope>NUCLEOTIDE SEQUENCE</scope>
    <source>
        <strain evidence="4">KCTC 42249</strain>
    </source>
</reference>
<keyword evidence="5" id="KW-1185">Reference proteome</keyword>
<evidence type="ECO:0000259" key="3">
    <source>
        <dbReference type="Pfam" id="PF00294"/>
    </source>
</evidence>
<dbReference type="SUPFAM" id="SSF53613">
    <property type="entry name" value="Ribokinase-like"/>
    <property type="match status" value="1"/>
</dbReference>
<dbReference type="GO" id="GO:0016301">
    <property type="term" value="F:kinase activity"/>
    <property type="evidence" value="ECO:0007669"/>
    <property type="project" value="UniProtKB-KW"/>
</dbReference>
<dbReference type="InterPro" id="IPR029056">
    <property type="entry name" value="Ribokinase-like"/>
</dbReference>
<protein>
    <submittedName>
        <fullName evidence="4">Carbohydrate kinase</fullName>
    </submittedName>
</protein>
<dbReference type="EMBL" id="BMZQ01000002">
    <property type="protein sequence ID" value="GHD16979.1"/>
    <property type="molecule type" value="Genomic_DNA"/>
</dbReference>
<dbReference type="InterPro" id="IPR011611">
    <property type="entry name" value="PfkB_dom"/>
</dbReference>
<dbReference type="InterPro" id="IPR036390">
    <property type="entry name" value="WH_DNA-bd_sf"/>
</dbReference>
<dbReference type="SUPFAM" id="SSF46785">
    <property type="entry name" value="Winged helix' DNA-binding domain"/>
    <property type="match status" value="1"/>
</dbReference>
<dbReference type="RefSeq" id="WP_189504429.1">
    <property type="nucleotide sequence ID" value="NZ_BMZQ01000002.1"/>
</dbReference>
<keyword evidence="2 4" id="KW-0418">Kinase</keyword>
<dbReference type="PROSITE" id="PS00583">
    <property type="entry name" value="PFKB_KINASES_1"/>
    <property type="match status" value="1"/>
</dbReference>
<name>A0A8J3DR99_9HYPH</name>
<evidence type="ECO:0000256" key="1">
    <source>
        <dbReference type="ARBA" id="ARBA00022679"/>
    </source>
</evidence>
<dbReference type="PANTHER" id="PTHR10584:SF166">
    <property type="entry name" value="RIBOKINASE"/>
    <property type="match status" value="1"/>
</dbReference>
<gene>
    <name evidence="4" type="ORF">GCM10016234_25670</name>
</gene>
<dbReference type="PANTHER" id="PTHR10584">
    <property type="entry name" value="SUGAR KINASE"/>
    <property type="match status" value="1"/>
</dbReference>
<dbReference type="Gene3D" id="3.40.1190.20">
    <property type="match status" value="1"/>
</dbReference>
<dbReference type="Pfam" id="PF00294">
    <property type="entry name" value="PfkB"/>
    <property type="match status" value="1"/>
</dbReference>
<organism evidence="4 5">
    <name type="scientific">Tianweitania populi</name>
    <dbReference type="NCBI Taxonomy" id="1607949"/>
    <lineage>
        <taxon>Bacteria</taxon>
        <taxon>Pseudomonadati</taxon>
        <taxon>Pseudomonadota</taxon>
        <taxon>Alphaproteobacteria</taxon>
        <taxon>Hyphomicrobiales</taxon>
        <taxon>Phyllobacteriaceae</taxon>
        <taxon>Tianweitania</taxon>
    </lineage>
</organism>
<keyword evidence="1" id="KW-0808">Transferase</keyword>
<dbReference type="Proteomes" id="UP000630142">
    <property type="component" value="Unassembled WGS sequence"/>
</dbReference>
<proteinExistence type="predicted"/>
<dbReference type="AlphaFoldDB" id="A0A8J3DR99"/>
<dbReference type="InterPro" id="IPR002173">
    <property type="entry name" value="Carboh/pur_kinase_PfkB_CS"/>
</dbReference>
<evidence type="ECO:0000256" key="2">
    <source>
        <dbReference type="ARBA" id="ARBA00022777"/>
    </source>
</evidence>
<accession>A0A8J3DR99</accession>
<dbReference type="CDD" id="cd01941">
    <property type="entry name" value="YeiC_kinase_like"/>
    <property type="match status" value="1"/>
</dbReference>
<evidence type="ECO:0000313" key="5">
    <source>
        <dbReference type="Proteomes" id="UP000630142"/>
    </source>
</evidence>
<feature type="domain" description="Carbohydrate kinase PfkB" evidence="3">
    <location>
        <begin position="63"/>
        <end position="349"/>
    </location>
</feature>
<reference evidence="4" key="1">
    <citation type="journal article" date="2014" name="Int. J. Syst. Evol. Microbiol.">
        <title>Complete genome sequence of Corynebacterium casei LMG S-19264T (=DSM 44701T), isolated from a smear-ripened cheese.</title>
        <authorList>
            <consortium name="US DOE Joint Genome Institute (JGI-PGF)"/>
            <person name="Walter F."/>
            <person name="Albersmeier A."/>
            <person name="Kalinowski J."/>
            <person name="Ruckert C."/>
        </authorList>
    </citation>
    <scope>NUCLEOTIDE SEQUENCE</scope>
    <source>
        <strain evidence="4">KCTC 42249</strain>
    </source>
</reference>
<dbReference type="Gene3D" id="1.10.10.10">
    <property type="entry name" value="Winged helix-like DNA-binding domain superfamily/Winged helix DNA-binding domain"/>
    <property type="match status" value="1"/>
</dbReference>